<evidence type="ECO:0000313" key="2">
    <source>
        <dbReference type="Proteomes" id="UP001221757"/>
    </source>
</evidence>
<proteinExistence type="predicted"/>
<evidence type="ECO:0008006" key="3">
    <source>
        <dbReference type="Google" id="ProtNLM"/>
    </source>
</evidence>
<gene>
    <name evidence="1" type="ORF">B0H17DRAFT_872917</name>
</gene>
<comment type="caution">
    <text evidence="1">The sequence shown here is derived from an EMBL/GenBank/DDBJ whole genome shotgun (WGS) entry which is preliminary data.</text>
</comment>
<sequence>PAFLPHVLGQMKNTRPDLFRQELRVSPFTFDQLVTQIEDDPIFTNDSSNGQMPVEEQLAILLWRFGHSGNAAGLQKVANWAGVGKGTIMLVTRRVLTAILRPDFMAEVVRMPTSSEKEKAKAWVQAHSCKAWRNGWCMVDGTLIVLFDRPFWFGESYFDRKCNYSLNIQ</sequence>
<feature type="non-terminal residue" evidence="1">
    <location>
        <position position="1"/>
    </location>
</feature>
<reference evidence="1" key="1">
    <citation type="submission" date="2023-03" db="EMBL/GenBank/DDBJ databases">
        <title>Massive genome expansion in bonnet fungi (Mycena s.s.) driven by repeated elements and novel gene families across ecological guilds.</title>
        <authorList>
            <consortium name="Lawrence Berkeley National Laboratory"/>
            <person name="Harder C.B."/>
            <person name="Miyauchi S."/>
            <person name="Viragh M."/>
            <person name="Kuo A."/>
            <person name="Thoen E."/>
            <person name="Andreopoulos B."/>
            <person name="Lu D."/>
            <person name="Skrede I."/>
            <person name="Drula E."/>
            <person name="Henrissat B."/>
            <person name="Morin E."/>
            <person name="Kohler A."/>
            <person name="Barry K."/>
            <person name="LaButti K."/>
            <person name="Morin E."/>
            <person name="Salamov A."/>
            <person name="Lipzen A."/>
            <person name="Mereny Z."/>
            <person name="Hegedus B."/>
            <person name="Baldrian P."/>
            <person name="Stursova M."/>
            <person name="Weitz H."/>
            <person name="Taylor A."/>
            <person name="Grigoriev I.V."/>
            <person name="Nagy L.G."/>
            <person name="Martin F."/>
            <person name="Kauserud H."/>
        </authorList>
    </citation>
    <scope>NUCLEOTIDE SEQUENCE</scope>
    <source>
        <strain evidence="1">CBHHK067</strain>
    </source>
</reference>
<dbReference type="EMBL" id="JARKIE010000020">
    <property type="protein sequence ID" value="KAJ7700368.1"/>
    <property type="molecule type" value="Genomic_DNA"/>
</dbReference>
<evidence type="ECO:0000313" key="1">
    <source>
        <dbReference type="EMBL" id="KAJ7700368.1"/>
    </source>
</evidence>
<dbReference type="Proteomes" id="UP001221757">
    <property type="component" value="Unassembled WGS sequence"/>
</dbReference>
<feature type="non-terminal residue" evidence="1">
    <location>
        <position position="169"/>
    </location>
</feature>
<organism evidence="1 2">
    <name type="scientific">Mycena rosella</name>
    <name type="common">Pink bonnet</name>
    <name type="synonym">Agaricus rosellus</name>
    <dbReference type="NCBI Taxonomy" id="1033263"/>
    <lineage>
        <taxon>Eukaryota</taxon>
        <taxon>Fungi</taxon>
        <taxon>Dikarya</taxon>
        <taxon>Basidiomycota</taxon>
        <taxon>Agaricomycotina</taxon>
        <taxon>Agaricomycetes</taxon>
        <taxon>Agaricomycetidae</taxon>
        <taxon>Agaricales</taxon>
        <taxon>Marasmiineae</taxon>
        <taxon>Mycenaceae</taxon>
        <taxon>Mycena</taxon>
    </lineage>
</organism>
<protein>
    <recommendedName>
        <fullName evidence="3">DDE Tnp4 domain-containing protein</fullName>
    </recommendedName>
</protein>
<name>A0AAD7GLB6_MYCRO</name>
<accession>A0AAD7GLB6</accession>
<keyword evidence="2" id="KW-1185">Reference proteome</keyword>
<dbReference type="AlphaFoldDB" id="A0AAD7GLB6"/>